<reference evidence="1" key="1">
    <citation type="submission" date="2009-10" db="EMBL/GenBank/DDBJ databases">
        <title>Diversity of trophic interactions inside an arsenic-rich microbial ecosystem.</title>
        <authorList>
            <person name="Bertin P.N."/>
            <person name="Heinrich-Salmeron A."/>
            <person name="Pelletier E."/>
            <person name="Goulhen-Chollet F."/>
            <person name="Arsene-Ploetze F."/>
            <person name="Gallien S."/>
            <person name="Calteau A."/>
            <person name="Vallenet D."/>
            <person name="Casiot C."/>
            <person name="Chane-Woon-Ming B."/>
            <person name="Giloteaux L."/>
            <person name="Barakat M."/>
            <person name="Bonnefoy V."/>
            <person name="Bruneel O."/>
            <person name="Chandler M."/>
            <person name="Cleiss J."/>
            <person name="Duran R."/>
            <person name="Elbaz-Poulichet F."/>
            <person name="Fonknechten N."/>
            <person name="Lauga B."/>
            <person name="Mornico D."/>
            <person name="Ortet P."/>
            <person name="Schaeffer C."/>
            <person name="Siguier P."/>
            <person name="Alexander Thil Smith A."/>
            <person name="Van Dorsselaer A."/>
            <person name="Weissenbach J."/>
            <person name="Medigue C."/>
            <person name="Le Paslier D."/>
        </authorList>
    </citation>
    <scope>NUCLEOTIDE SEQUENCE</scope>
</reference>
<dbReference type="EMBL" id="CABN01000080">
    <property type="protein sequence ID" value="CBH99991.1"/>
    <property type="molecule type" value="Genomic_DNA"/>
</dbReference>
<dbReference type="GO" id="GO:0016881">
    <property type="term" value="F:acid-amino acid ligase activity"/>
    <property type="evidence" value="ECO:0007669"/>
    <property type="project" value="InterPro"/>
</dbReference>
<comment type="caution">
    <text evidence="1">The sequence shown here is derived from an EMBL/GenBank/DDBJ whole genome shotgun (WGS) entry which is preliminary data.</text>
</comment>
<dbReference type="SUPFAM" id="SSF53244">
    <property type="entry name" value="MurD-like peptide ligases, peptide-binding domain"/>
    <property type="match status" value="1"/>
</dbReference>
<name>E6PYI2_9ZZZZ</name>
<dbReference type="InterPro" id="IPR036615">
    <property type="entry name" value="Mur_ligase_C_dom_sf"/>
</dbReference>
<organism evidence="1">
    <name type="scientific">mine drainage metagenome</name>
    <dbReference type="NCBI Taxonomy" id="410659"/>
    <lineage>
        <taxon>unclassified sequences</taxon>
        <taxon>metagenomes</taxon>
        <taxon>ecological metagenomes</taxon>
    </lineage>
</organism>
<dbReference type="Gene3D" id="3.90.190.20">
    <property type="entry name" value="Mur ligase, C-terminal domain"/>
    <property type="match status" value="1"/>
</dbReference>
<proteinExistence type="predicted"/>
<accession>E6PYI2</accession>
<dbReference type="AlphaFoldDB" id="E6PYI2"/>
<protein>
    <submittedName>
        <fullName evidence="1">FolC bifunctional protein</fullName>
    </submittedName>
</protein>
<sequence>MAQILFPLFDTVVLTPVPSPRTTEMSTLRAAAERTGTTSVVASDTYHALEIARSRAGITGRIIVSGSVYLVGEARHLVLEAKRRGQTS</sequence>
<gene>
    <name evidence="1" type="ORF">CARN3_0967</name>
</gene>
<evidence type="ECO:0000313" key="1">
    <source>
        <dbReference type="EMBL" id="CBH99991.1"/>
    </source>
</evidence>